<evidence type="ECO:0000313" key="5">
    <source>
        <dbReference type="EMBL" id="MFC7254905.1"/>
    </source>
</evidence>
<reference evidence="5 6" key="1">
    <citation type="journal article" date="2019" name="Int. J. Syst. Evol. Microbiol.">
        <title>The Global Catalogue of Microorganisms (GCM) 10K type strain sequencing project: providing services to taxonomists for standard genome sequencing and annotation.</title>
        <authorList>
            <consortium name="The Broad Institute Genomics Platform"/>
            <consortium name="The Broad Institute Genome Sequencing Center for Infectious Disease"/>
            <person name="Wu L."/>
            <person name="Ma J."/>
        </authorList>
    </citation>
    <scope>NUCLEOTIDE SEQUENCE [LARGE SCALE GENOMIC DNA]</scope>
    <source>
        <strain evidence="5 6">GX21</strain>
    </source>
</reference>
<feature type="active site" description="Proton donor/acceptor" evidence="3">
    <location>
        <position position="140"/>
    </location>
</feature>
<dbReference type="PROSITE" id="PS00665">
    <property type="entry name" value="DHDPS_1"/>
    <property type="match status" value="1"/>
</dbReference>
<dbReference type="Pfam" id="PF00701">
    <property type="entry name" value="DHDPS"/>
    <property type="match status" value="1"/>
</dbReference>
<feature type="binding site" evidence="4">
    <location>
        <position position="52"/>
    </location>
    <ligand>
        <name>pyruvate</name>
        <dbReference type="ChEBI" id="CHEBI:15361"/>
    </ligand>
</feature>
<dbReference type="RefSeq" id="WP_379703103.1">
    <property type="nucleotide sequence ID" value="NZ_JBHTAT010000001.1"/>
</dbReference>
<feature type="active site" description="Schiff-base intermediate with substrate" evidence="3">
    <location>
        <position position="168"/>
    </location>
</feature>
<dbReference type="CDD" id="cd00408">
    <property type="entry name" value="DHDPS-like"/>
    <property type="match status" value="1"/>
</dbReference>
<dbReference type="InterPro" id="IPR002220">
    <property type="entry name" value="DapA-like"/>
</dbReference>
<keyword evidence="2" id="KW-0704">Schiff base</keyword>
<dbReference type="Gene3D" id="3.20.20.70">
    <property type="entry name" value="Aldolase class I"/>
    <property type="match status" value="1"/>
</dbReference>
<dbReference type="AlphaFoldDB" id="A0ABD5ZW58"/>
<sequence length="303" mass="31553">MPTAPADSEYGTTLVPTVTPFSNGSVDAEAVADLSEFVLENGADGLIPCGTTGEFASLTLDEYETVVSTSVEAADGAPVLPGAGHSSVAGTLERIGVAADCGADAVLIVLPYFHGANDPAGNERFLRAVLDETELPIVLYNIPSCVGQSIDADLVEAVADHPNLAGMKDTSGDLTHLLEIIRRTGDDFHLFQGWDSQLVPAVSMGATGGINAVSNYFPGMMAEAIDAAAANDIGRARDLQLNHIAPLFNTSLEYGFAPTTKAALVERGVIDDDSVRPPLVELDDDQVATVRDVLGETLGVEAE</sequence>
<dbReference type="EMBL" id="JBHTAT010000001">
    <property type="protein sequence ID" value="MFC7254905.1"/>
    <property type="molecule type" value="Genomic_DNA"/>
</dbReference>
<dbReference type="InterPro" id="IPR013785">
    <property type="entry name" value="Aldolase_TIM"/>
</dbReference>
<evidence type="ECO:0000256" key="1">
    <source>
        <dbReference type="ARBA" id="ARBA00023239"/>
    </source>
</evidence>
<keyword evidence="1" id="KW-0456">Lyase</keyword>
<evidence type="ECO:0000256" key="4">
    <source>
        <dbReference type="PIRSR" id="PIRSR001365-2"/>
    </source>
</evidence>
<proteinExistence type="predicted"/>
<keyword evidence="6" id="KW-1185">Reference proteome</keyword>
<feature type="binding site" evidence="4">
    <location>
        <position position="210"/>
    </location>
    <ligand>
        <name>pyruvate</name>
        <dbReference type="ChEBI" id="CHEBI:15361"/>
    </ligand>
</feature>
<dbReference type="Proteomes" id="UP001596434">
    <property type="component" value="Unassembled WGS sequence"/>
</dbReference>
<dbReference type="PANTHER" id="PTHR12128:SF66">
    <property type="entry name" value="4-HYDROXY-2-OXOGLUTARATE ALDOLASE, MITOCHONDRIAL"/>
    <property type="match status" value="1"/>
</dbReference>
<evidence type="ECO:0000256" key="2">
    <source>
        <dbReference type="ARBA" id="ARBA00023270"/>
    </source>
</evidence>
<organism evidence="5 6">
    <name type="scientific">Haloplanus litoreus</name>
    <dbReference type="NCBI Taxonomy" id="767515"/>
    <lineage>
        <taxon>Archaea</taxon>
        <taxon>Methanobacteriati</taxon>
        <taxon>Methanobacteriota</taxon>
        <taxon>Stenosarchaea group</taxon>
        <taxon>Halobacteria</taxon>
        <taxon>Halobacteriales</taxon>
        <taxon>Haloferacaceae</taxon>
        <taxon>Haloplanus</taxon>
    </lineage>
</organism>
<accession>A0ABD5ZW58</accession>
<dbReference type="SUPFAM" id="SSF51569">
    <property type="entry name" value="Aldolase"/>
    <property type="match status" value="1"/>
</dbReference>
<dbReference type="GeneID" id="96953242"/>
<protein>
    <submittedName>
        <fullName evidence="5">Dihydrodipicolinate synthase family protein</fullName>
    </submittedName>
</protein>
<dbReference type="InterPro" id="IPR020625">
    <property type="entry name" value="Schiff_base-form_aldolases_AS"/>
</dbReference>
<name>A0ABD5ZW58_9EURY</name>
<dbReference type="SMART" id="SM01130">
    <property type="entry name" value="DHDPS"/>
    <property type="match status" value="1"/>
</dbReference>
<dbReference type="PRINTS" id="PR00146">
    <property type="entry name" value="DHPICSNTHASE"/>
</dbReference>
<dbReference type="PIRSF" id="PIRSF001365">
    <property type="entry name" value="DHDPS"/>
    <property type="match status" value="1"/>
</dbReference>
<evidence type="ECO:0000313" key="6">
    <source>
        <dbReference type="Proteomes" id="UP001596434"/>
    </source>
</evidence>
<dbReference type="InterPro" id="IPR020624">
    <property type="entry name" value="Schiff_base-form_aldolases_CS"/>
</dbReference>
<dbReference type="GO" id="GO:0044281">
    <property type="term" value="P:small molecule metabolic process"/>
    <property type="evidence" value="ECO:0007669"/>
    <property type="project" value="UniProtKB-ARBA"/>
</dbReference>
<gene>
    <name evidence="5" type="ORF">ACFQKE_06290</name>
</gene>
<comment type="caution">
    <text evidence="5">The sequence shown here is derived from an EMBL/GenBank/DDBJ whole genome shotgun (WGS) entry which is preliminary data.</text>
</comment>
<dbReference type="PANTHER" id="PTHR12128">
    <property type="entry name" value="DIHYDRODIPICOLINATE SYNTHASE"/>
    <property type="match status" value="1"/>
</dbReference>
<dbReference type="PROSITE" id="PS00666">
    <property type="entry name" value="DHDPS_2"/>
    <property type="match status" value="1"/>
</dbReference>
<dbReference type="GO" id="GO:0008675">
    <property type="term" value="F:2-dehydro-3-deoxy-phosphogluconate aldolase activity"/>
    <property type="evidence" value="ECO:0007669"/>
    <property type="project" value="UniProtKB-ARBA"/>
</dbReference>
<evidence type="ECO:0000256" key="3">
    <source>
        <dbReference type="PIRSR" id="PIRSR001365-1"/>
    </source>
</evidence>